<dbReference type="GO" id="GO:0051536">
    <property type="term" value="F:iron-sulfur cluster binding"/>
    <property type="evidence" value="ECO:0007669"/>
    <property type="project" value="InterPro"/>
</dbReference>
<keyword evidence="4" id="KW-1185">Reference proteome</keyword>
<comment type="caution">
    <text evidence="3">The sequence shown here is derived from an EMBL/GenBank/DDBJ whole genome shotgun (WGS) entry which is preliminary data.</text>
</comment>
<feature type="domain" description="RACo C-terminal" evidence="1">
    <location>
        <begin position="267"/>
        <end position="514"/>
    </location>
</feature>
<accession>A0A1J5MYW2</accession>
<dbReference type="InterPro" id="IPR041414">
    <property type="entry name" value="Raco-like_middle"/>
</dbReference>
<protein>
    <recommendedName>
        <fullName evidence="5">Na(+)-translocating NADH-quinone reductase subunit F</fullName>
    </recommendedName>
</protein>
<name>A0A1J5MYW2_9BACT</name>
<dbReference type="OrthoDB" id="9810588at2"/>
<feature type="domain" description="RACo-like middle region" evidence="2">
    <location>
        <begin position="111"/>
        <end position="257"/>
    </location>
</feature>
<evidence type="ECO:0000259" key="2">
    <source>
        <dbReference type="Pfam" id="PF17651"/>
    </source>
</evidence>
<dbReference type="CDD" id="cd00207">
    <property type="entry name" value="fer2"/>
    <property type="match status" value="1"/>
</dbReference>
<dbReference type="Pfam" id="PF14574">
    <property type="entry name" value="RACo_C_ter"/>
    <property type="match status" value="1"/>
</dbReference>
<reference evidence="3 4" key="1">
    <citation type="submission" date="2015-09" db="EMBL/GenBank/DDBJ databases">
        <title>Genome of Desulfovibrio dechloracetivorans BerOc1, a mercury methylating strain isolated from highly hydrocarbons and metals contaminated coastal sediments.</title>
        <authorList>
            <person name="Goni Urriza M."/>
            <person name="Gassie C."/>
            <person name="Bouchez O."/>
            <person name="Klopp C."/>
            <person name="Ranchou-Peyruse A."/>
            <person name="Remy G."/>
        </authorList>
    </citation>
    <scope>NUCLEOTIDE SEQUENCE [LARGE SCALE GENOMIC DNA]</scope>
    <source>
        <strain evidence="3 4">BerOc1</strain>
    </source>
</reference>
<evidence type="ECO:0000259" key="1">
    <source>
        <dbReference type="Pfam" id="PF14574"/>
    </source>
</evidence>
<dbReference type="AlphaFoldDB" id="A0A1J5MYW2"/>
<proteinExistence type="predicted"/>
<gene>
    <name evidence="3" type="ORF">BerOc1_03131</name>
</gene>
<dbReference type="RefSeq" id="WP_071546561.1">
    <property type="nucleotide sequence ID" value="NZ_LKAQ01000004.1"/>
</dbReference>
<dbReference type="InterPro" id="IPR027980">
    <property type="entry name" value="RACo_C"/>
</dbReference>
<evidence type="ECO:0000313" key="4">
    <source>
        <dbReference type="Proteomes" id="UP000181901"/>
    </source>
</evidence>
<evidence type="ECO:0008006" key="5">
    <source>
        <dbReference type="Google" id="ProtNLM"/>
    </source>
</evidence>
<dbReference type="Gene3D" id="3.10.20.30">
    <property type="match status" value="1"/>
</dbReference>
<dbReference type="PANTHER" id="PTHR42895">
    <property type="entry name" value="IRON-SULFUR CLUSTER-BINDING PROTEIN-RELATED"/>
    <property type="match status" value="1"/>
</dbReference>
<dbReference type="SUPFAM" id="SSF54292">
    <property type="entry name" value="2Fe-2S ferredoxin-like"/>
    <property type="match status" value="1"/>
</dbReference>
<dbReference type="InterPro" id="IPR012675">
    <property type="entry name" value="Beta-grasp_dom_sf"/>
</dbReference>
<dbReference type="InterPro" id="IPR042259">
    <property type="entry name" value="Raco-like_middle_sf"/>
</dbReference>
<dbReference type="InterPro" id="IPR052911">
    <property type="entry name" value="Corrinoid_activation_enz"/>
</dbReference>
<evidence type="ECO:0000313" key="3">
    <source>
        <dbReference type="EMBL" id="OIQ51186.1"/>
    </source>
</evidence>
<organism evidence="3 4">
    <name type="scientific">Pseudodesulfovibrio hydrargyri</name>
    <dbReference type="NCBI Taxonomy" id="2125990"/>
    <lineage>
        <taxon>Bacteria</taxon>
        <taxon>Pseudomonadati</taxon>
        <taxon>Thermodesulfobacteriota</taxon>
        <taxon>Desulfovibrionia</taxon>
        <taxon>Desulfovibrionales</taxon>
        <taxon>Desulfovibrionaceae</taxon>
    </lineage>
</organism>
<dbReference type="Pfam" id="PF17651">
    <property type="entry name" value="Raco_middle"/>
    <property type="match status" value="1"/>
</dbReference>
<dbReference type="InterPro" id="IPR036010">
    <property type="entry name" value="2Fe-2S_ferredoxin-like_sf"/>
</dbReference>
<dbReference type="Gene3D" id="3.30.420.480">
    <property type="entry name" value="Domain of unknown function (DUF4445)"/>
    <property type="match status" value="1"/>
</dbReference>
<dbReference type="PANTHER" id="PTHR42895:SF1">
    <property type="entry name" value="IRON-SULFUR CLUSTER PROTEIN"/>
    <property type="match status" value="1"/>
</dbReference>
<dbReference type="EMBL" id="LKAQ01000004">
    <property type="protein sequence ID" value="OIQ51186.1"/>
    <property type="molecule type" value="Genomic_DNA"/>
</dbReference>
<dbReference type="Proteomes" id="UP000181901">
    <property type="component" value="Unassembled WGS sequence"/>
</dbReference>
<dbReference type="InterPro" id="IPR001041">
    <property type="entry name" value="2Fe-2S_ferredoxin-type"/>
</dbReference>
<sequence>MSILIHTHDGGRFALEPRPGDTLARTIFLSRLWHGVPLCSGLGKCGLCRVRYLKDAPEANRDELKKLGQDRLDQGWRLACLHPSEPCEIELPEPVRSQRAVRALKQACGDFALAVDLGTTSVHWTALVDGEPVATGRELNPQMGMGSEVMSRLAAASTAEGRFVLRALITDRITELAQLAARNLGGNCVALAVSGNPAMTYILLGKKPDDLAAAPYELTYFGGDEKRLGAGLPPAYIPPLLAPFVGADLSAGLTAVEYGGEPQYPFLLADLGTNGEFILALSPTERLCASVPMGPALEGVGLSFGRTAGPGAITGFQLTPKGLETRYFDDSDAAQATRTGMTGTGYLSLAAVLRVHGVLDETGRFAQGTTPLAARLAERVTALDGEPAFAVNGEVRLPASDVEEILKVKAAFNLAVSTLLGAAGIGPGGLKRIYLAGALGEHVSPADLETLGFLPPGCAARTVKEGNTSLKGTELLLADPAARTFAESLPEGLTRVDLTGDADFGDQFIQRMRFSYVD</sequence>